<protein>
    <submittedName>
        <fullName evidence="5">AraC-like DNA-binding protein</fullName>
    </submittedName>
</protein>
<dbReference type="PROSITE" id="PS01124">
    <property type="entry name" value="HTH_ARAC_FAMILY_2"/>
    <property type="match status" value="1"/>
</dbReference>
<keyword evidence="2" id="KW-0238">DNA-binding</keyword>
<dbReference type="InterPro" id="IPR050204">
    <property type="entry name" value="AraC_XylS_family_regulators"/>
</dbReference>
<evidence type="ECO:0000256" key="3">
    <source>
        <dbReference type="ARBA" id="ARBA00023163"/>
    </source>
</evidence>
<dbReference type="GO" id="GO:0043565">
    <property type="term" value="F:sequence-specific DNA binding"/>
    <property type="evidence" value="ECO:0007669"/>
    <property type="project" value="InterPro"/>
</dbReference>
<keyword evidence="6" id="KW-1185">Reference proteome</keyword>
<dbReference type="SMART" id="SM00342">
    <property type="entry name" value="HTH_ARAC"/>
    <property type="match status" value="1"/>
</dbReference>
<evidence type="ECO:0000313" key="6">
    <source>
        <dbReference type="Proteomes" id="UP000549695"/>
    </source>
</evidence>
<dbReference type="Gene3D" id="1.10.10.60">
    <property type="entry name" value="Homeodomain-like"/>
    <property type="match status" value="1"/>
</dbReference>
<reference evidence="5 6" key="1">
    <citation type="submission" date="2020-07" db="EMBL/GenBank/DDBJ databases">
        <title>Sequencing the genomes of 1000 actinobacteria strains.</title>
        <authorList>
            <person name="Klenk H.-P."/>
        </authorList>
    </citation>
    <scope>NUCLEOTIDE SEQUENCE [LARGE SCALE GENOMIC DNA]</scope>
    <source>
        <strain evidence="5 6">DSM 44749</strain>
    </source>
</reference>
<dbReference type="GO" id="GO:0003700">
    <property type="term" value="F:DNA-binding transcription factor activity"/>
    <property type="evidence" value="ECO:0007669"/>
    <property type="project" value="InterPro"/>
</dbReference>
<dbReference type="InterPro" id="IPR018060">
    <property type="entry name" value="HTH_AraC"/>
</dbReference>
<dbReference type="EMBL" id="JACCCZ010000001">
    <property type="protein sequence ID" value="NYG03391.1"/>
    <property type="molecule type" value="Genomic_DNA"/>
</dbReference>
<sequence>MNGQPPGNGVRRLSLRMGSAADVERFAAEFYAGAVVRPVGDGRDFEMGNETVAAPGFSLSDLWVTAEIDATVDPVENAFMIDLVQGGRMRLDTEAYGTVLLQPGDVGVLPPEGRFRDLAEDIDLDVVALDTAALSRWAGQVHGVAVDRVRLSGITPLSGAHAQRWATTVVHVRDRVLGNPMLLDGSVAVDEAFGLLASRFLETFPNTVLDEAGRRGSARTPALPSRLVRSVTEHLRTHAHRPFDPAELARLTGGPARAAVAGLRRAGTDPAAVLWRARLDGVRADLRASGDATSVGRIAGRWGFLRPGGFRVAYTRAFGEAPEDTAAG</sequence>
<proteinExistence type="predicted"/>
<accession>A0A852W7N8</accession>
<gene>
    <name evidence="5" type="ORF">HDA37_003676</name>
</gene>
<organism evidence="5 6">
    <name type="scientific">Pseudonocardia alni</name>
    <name type="common">Amycolata alni</name>
    <dbReference type="NCBI Taxonomy" id="33907"/>
    <lineage>
        <taxon>Bacteria</taxon>
        <taxon>Bacillati</taxon>
        <taxon>Actinomycetota</taxon>
        <taxon>Actinomycetes</taxon>
        <taxon>Pseudonocardiales</taxon>
        <taxon>Pseudonocardiaceae</taxon>
        <taxon>Pseudonocardia</taxon>
    </lineage>
</organism>
<keyword evidence="1" id="KW-0805">Transcription regulation</keyword>
<dbReference type="AlphaFoldDB" id="A0A852W7N8"/>
<dbReference type="PANTHER" id="PTHR46796">
    <property type="entry name" value="HTH-TYPE TRANSCRIPTIONAL ACTIVATOR RHAS-RELATED"/>
    <property type="match status" value="1"/>
</dbReference>
<evidence type="ECO:0000259" key="4">
    <source>
        <dbReference type="PROSITE" id="PS01124"/>
    </source>
</evidence>
<dbReference type="Proteomes" id="UP000549695">
    <property type="component" value="Unassembled WGS sequence"/>
</dbReference>
<comment type="caution">
    <text evidence="5">The sequence shown here is derived from an EMBL/GenBank/DDBJ whole genome shotgun (WGS) entry which is preliminary data.</text>
</comment>
<keyword evidence="3" id="KW-0804">Transcription</keyword>
<name>A0A852W7N8_PSEA5</name>
<evidence type="ECO:0000313" key="5">
    <source>
        <dbReference type="EMBL" id="NYG03391.1"/>
    </source>
</evidence>
<evidence type="ECO:0000256" key="1">
    <source>
        <dbReference type="ARBA" id="ARBA00023015"/>
    </source>
</evidence>
<evidence type="ECO:0000256" key="2">
    <source>
        <dbReference type="ARBA" id="ARBA00023125"/>
    </source>
</evidence>
<feature type="domain" description="HTH araC/xylS-type" evidence="4">
    <location>
        <begin position="229"/>
        <end position="328"/>
    </location>
</feature>